<feature type="signal peptide" evidence="2">
    <location>
        <begin position="1"/>
        <end position="26"/>
    </location>
</feature>
<keyword evidence="4" id="KW-1185">Reference proteome</keyword>
<keyword evidence="1" id="KW-0472">Membrane</keyword>
<feature type="chain" id="PRO_5046089363" description="Lipid A deacylase" evidence="2">
    <location>
        <begin position="27"/>
        <end position="186"/>
    </location>
</feature>
<comment type="subcellular location">
    <subcellularLocation>
        <location evidence="1">Cell outer membrane</location>
        <topology evidence="1">Multi-pass membrane protein</topology>
    </subcellularLocation>
</comment>
<dbReference type="Gene3D" id="2.40.160.20">
    <property type="match status" value="1"/>
</dbReference>
<accession>A0ABX0NUW0</accession>
<dbReference type="RefSeq" id="WP_166877315.1">
    <property type="nucleotide sequence ID" value="NZ_WHJH01000019.1"/>
</dbReference>
<dbReference type="SUPFAM" id="SSF56925">
    <property type="entry name" value="OMPA-like"/>
    <property type="match status" value="1"/>
</dbReference>
<keyword evidence="2" id="KW-0732">Signal</keyword>
<comment type="similarity">
    <text evidence="1">Belongs to the PagL family.</text>
</comment>
<dbReference type="InterPro" id="IPR018550">
    <property type="entry name" value="Lipid-A_deacylase-rel"/>
</dbReference>
<proteinExistence type="inferred from homology"/>
<comment type="function">
    <text evidence="1">Has lipid A 3-O-deacylase activity. Hydrolyzes the ester bond at the 3 position of lipid A, a bioactive component of lipopolysaccharide (LPS), thereby releasing the primary fatty acyl moiety.</text>
</comment>
<organism evidence="3 4">
    <name type="scientific">Massilia mucilaginosa</name>
    <dbReference type="NCBI Taxonomy" id="2609282"/>
    <lineage>
        <taxon>Bacteria</taxon>
        <taxon>Pseudomonadati</taxon>
        <taxon>Pseudomonadota</taxon>
        <taxon>Betaproteobacteria</taxon>
        <taxon>Burkholderiales</taxon>
        <taxon>Oxalobacteraceae</taxon>
        <taxon>Telluria group</taxon>
        <taxon>Massilia</taxon>
    </lineage>
</organism>
<dbReference type="PIRSF" id="PIRSF029681">
    <property type="entry name" value="PagL"/>
    <property type="match status" value="1"/>
</dbReference>
<name>A0ABX0NUW0_9BURK</name>
<comment type="caution">
    <text evidence="3">The sequence shown here is derived from an EMBL/GenBank/DDBJ whole genome shotgun (WGS) entry which is preliminary data.</text>
</comment>
<evidence type="ECO:0000256" key="1">
    <source>
        <dbReference type="PIRNR" id="PIRNR029681"/>
    </source>
</evidence>
<evidence type="ECO:0000313" key="4">
    <source>
        <dbReference type="Proteomes" id="UP000609726"/>
    </source>
</evidence>
<dbReference type="Pfam" id="PF09411">
    <property type="entry name" value="PagL"/>
    <property type="match status" value="1"/>
</dbReference>
<comment type="subunit">
    <text evidence="1">Homodimer.</text>
</comment>
<evidence type="ECO:0000313" key="3">
    <source>
        <dbReference type="EMBL" id="NHZ90637.1"/>
    </source>
</evidence>
<dbReference type="Proteomes" id="UP000609726">
    <property type="component" value="Unassembled WGS sequence"/>
</dbReference>
<gene>
    <name evidence="3" type="ORF">F2P45_16655</name>
</gene>
<keyword evidence="1" id="KW-0998">Cell outer membrane</keyword>
<reference evidence="3 4" key="1">
    <citation type="submission" date="2019-10" db="EMBL/GenBank/DDBJ databases">
        <title>Taxonomy of Antarctic Massilia spp.: description of Massilia rubra sp. nov., Massilia aquatica sp. nov., Massilia mucilaginosa sp. nov., Massilia frigida sp. nov. isolated from streams, lakes and regoliths.</title>
        <authorList>
            <person name="Holochova P."/>
            <person name="Sedlacek I."/>
            <person name="Kralova S."/>
            <person name="Maslanova I."/>
            <person name="Busse H.-J."/>
            <person name="Stankova E."/>
            <person name="Vrbovska V."/>
            <person name="Kovarovic V."/>
            <person name="Bartak M."/>
            <person name="Svec P."/>
            <person name="Pantucek R."/>
        </authorList>
    </citation>
    <scope>NUCLEOTIDE SEQUENCE [LARGE SCALE GENOMIC DNA]</scope>
    <source>
        <strain evidence="3 4">CCM 8733</strain>
    </source>
</reference>
<protein>
    <recommendedName>
        <fullName evidence="1">Lipid A deacylase</fullName>
        <ecNumber evidence="1">3.1.1.77</ecNumber>
    </recommendedName>
    <alternativeName>
        <fullName evidence="1">LPS 3-O-deacylase</fullName>
    </alternativeName>
    <alternativeName>
        <fullName evidence="1">Outer membrane enzyme</fullName>
    </alternativeName>
</protein>
<evidence type="ECO:0000256" key="2">
    <source>
        <dbReference type="SAM" id="SignalP"/>
    </source>
</evidence>
<dbReference type="EMBL" id="WHJH01000019">
    <property type="protein sequence ID" value="NHZ90637.1"/>
    <property type="molecule type" value="Genomic_DNA"/>
</dbReference>
<dbReference type="EC" id="3.1.1.77" evidence="1"/>
<sequence length="186" mass="20533">MSLLNMKLSASLAALAVMAAAPCAFASDKVIDNASLEFGGGAKVQMVRFGVQKDWNQRWFQSNGTHLSGYWDASIAQWRGNAYQNVDGQHQNITNIGFTPVFRFQADDMTGWYGEAGIGVNLLSKRYDNDSNRLSTAFQFGDHLGVGYVFANQWDVGMKIQHFSNGGYKKPNSGVDFLVLKVSRAF</sequence>
<dbReference type="InterPro" id="IPR011250">
    <property type="entry name" value="OMP/PagP_B-barrel"/>
</dbReference>
<keyword evidence="1" id="KW-0378">Hydrolase</keyword>
<comment type="catalytic activity">
    <reaction evidence="1">
        <text>a 3-(acyloxy)acyl derivative of bacterial toxin + H2O = a 3-hydroxyacyl derivative of bacterial toxin + a fatty acid + H(+)</text>
        <dbReference type="Rhea" id="RHEA:12032"/>
        <dbReference type="ChEBI" id="CHEBI:15377"/>
        <dbReference type="ChEBI" id="CHEBI:15378"/>
        <dbReference type="ChEBI" id="CHEBI:28868"/>
        <dbReference type="ChEBI" id="CHEBI:136853"/>
        <dbReference type="ChEBI" id="CHEBI:140675"/>
        <dbReference type="EC" id="3.1.1.77"/>
    </reaction>
</comment>